<reference evidence="1" key="2">
    <citation type="submission" date="2021-04" db="EMBL/GenBank/DDBJ databases">
        <authorList>
            <person name="Gilroy R."/>
        </authorList>
    </citation>
    <scope>NUCLEOTIDE SEQUENCE</scope>
    <source>
        <strain evidence="1">ChiGjej4B4-7305</strain>
    </source>
</reference>
<evidence type="ECO:0000313" key="2">
    <source>
        <dbReference type="Proteomes" id="UP000824037"/>
    </source>
</evidence>
<reference evidence="1" key="1">
    <citation type="journal article" date="2021" name="PeerJ">
        <title>Extensive microbial diversity within the chicken gut microbiome revealed by metagenomics and culture.</title>
        <authorList>
            <person name="Gilroy R."/>
            <person name="Ravi A."/>
            <person name="Getino M."/>
            <person name="Pursley I."/>
            <person name="Horton D.L."/>
            <person name="Alikhan N.F."/>
            <person name="Baker D."/>
            <person name="Gharbi K."/>
            <person name="Hall N."/>
            <person name="Watson M."/>
            <person name="Adriaenssens E.M."/>
            <person name="Foster-Nyarko E."/>
            <person name="Jarju S."/>
            <person name="Secka A."/>
            <person name="Antonio M."/>
            <person name="Oren A."/>
            <person name="Chaudhuri R.R."/>
            <person name="La Ragione R."/>
            <person name="Hildebrand F."/>
            <person name="Pallen M.J."/>
        </authorList>
    </citation>
    <scope>NUCLEOTIDE SEQUENCE</scope>
    <source>
        <strain evidence="1">ChiGjej4B4-7305</strain>
    </source>
</reference>
<organism evidence="1 2">
    <name type="scientific">Candidatus Ruania gallistercoris</name>
    <dbReference type="NCBI Taxonomy" id="2838746"/>
    <lineage>
        <taxon>Bacteria</taxon>
        <taxon>Bacillati</taxon>
        <taxon>Actinomycetota</taxon>
        <taxon>Actinomycetes</taxon>
        <taxon>Micrococcales</taxon>
        <taxon>Ruaniaceae</taxon>
        <taxon>Ruania</taxon>
    </lineage>
</organism>
<proteinExistence type="predicted"/>
<dbReference type="EMBL" id="DXBY01000244">
    <property type="protein sequence ID" value="HIZ36908.1"/>
    <property type="molecule type" value="Genomic_DNA"/>
</dbReference>
<name>A0A9D2J535_9MICO</name>
<sequence>MRAVLAEDPNDVTAFNELAEIVRRRAAEVAQPDPLAADTEPISRAEAAATAHWALAEELAGKPHGWYALIEMARLSLDEDREAAMRRLGAACDRDPSGTALIQGVRMLREAHLPAEGLGLGVGHWSPADHDPEAGRQIVQAALDADRPADARRHLRDLAELGAQHRDTARVVAELEPVVAAAEASVASD</sequence>
<dbReference type="Proteomes" id="UP000824037">
    <property type="component" value="Unassembled WGS sequence"/>
</dbReference>
<comment type="caution">
    <text evidence="1">The sequence shown here is derived from an EMBL/GenBank/DDBJ whole genome shotgun (WGS) entry which is preliminary data.</text>
</comment>
<evidence type="ECO:0000313" key="1">
    <source>
        <dbReference type="EMBL" id="HIZ36908.1"/>
    </source>
</evidence>
<accession>A0A9D2J535</accession>
<protein>
    <submittedName>
        <fullName evidence="1">Uncharacterized protein</fullName>
    </submittedName>
</protein>
<dbReference type="AlphaFoldDB" id="A0A9D2J535"/>
<gene>
    <name evidence="1" type="ORF">H9815_14140</name>
</gene>